<evidence type="ECO:0000256" key="1">
    <source>
        <dbReference type="SAM" id="MobiDB-lite"/>
    </source>
</evidence>
<feature type="compositionally biased region" description="Basic and acidic residues" evidence="1">
    <location>
        <begin position="7"/>
        <end position="29"/>
    </location>
</feature>
<evidence type="ECO:0000313" key="2">
    <source>
        <dbReference type="EMBL" id="RRT74249.1"/>
    </source>
</evidence>
<evidence type="ECO:0000313" key="3">
    <source>
        <dbReference type="Proteomes" id="UP000287651"/>
    </source>
</evidence>
<reference evidence="2 3" key="1">
    <citation type="journal article" date="2014" name="Agronomy (Basel)">
        <title>A Draft Genome Sequence for Ensete ventricosum, the Drought-Tolerant Tree Against Hunger.</title>
        <authorList>
            <person name="Harrison J."/>
            <person name="Moore K.A."/>
            <person name="Paszkiewicz K."/>
            <person name="Jones T."/>
            <person name="Grant M."/>
            <person name="Ambacheew D."/>
            <person name="Muzemil S."/>
            <person name="Studholme D.J."/>
        </authorList>
    </citation>
    <scope>NUCLEOTIDE SEQUENCE [LARGE SCALE GENOMIC DNA]</scope>
</reference>
<protein>
    <submittedName>
        <fullName evidence="2">Uncharacterized protein</fullName>
    </submittedName>
</protein>
<dbReference type="AlphaFoldDB" id="A0A427ADD5"/>
<organism evidence="2 3">
    <name type="scientific">Ensete ventricosum</name>
    <name type="common">Abyssinian banana</name>
    <name type="synonym">Musa ensete</name>
    <dbReference type="NCBI Taxonomy" id="4639"/>
    <lineage>
        <taxon>Eukaryota</taxon>
        <taxon>Viridiplantae</taxon>
        <taxon>Streptophyta</taxon>
        <taxon>Embryophyta</taxon>
        <taxon>Tracheophyta</taxon>
        <taxon>Spermatophyta</taxon>
        <taxon>Magnoliopsida</taxon>
        <taxon>Liliopsida</taxon>
        <taxon>Zingiberales</taxon>
        <taxon>Musaceae</taxon>
        <taxon>Ensete</taxon>
    </lineage>
</organism>
<proteinExistence type="predicted"/>
<feature type="region of interest" description="Disordered" evidence="1">
    <location>
        <begin position="1"/>
        <end position="36"/>
    </location>
</feature>
<dbReference type="EMBL" id="AMZH03002831">
    <property type="protein sequence ID" value="RRT74249.1"/>
    <property type="molecule type" value="Genomic_DNA"/>
</dbReference>
<name>A0A427ADD5_ENSVE</name>
<accession>A0A427ADD5</accession>
<dbReference type="Proteomes" id="UP000287651">
    <property type="component" value="Unassembled WGS sequence"/>
</dbReference>
<comment type="caution">
    <text evidence="2">The sequence shown here is derived from an EMBL/GenBank/DDBJ whole genome shotgun (WGS) entry which is preliminary data.</text>
</comment>
<sequence length="184" mass="20329">MTGSRRLTSEKKRSSHRANERRLGRDPSKHKGFTSKKKTLRLPASCLLEFPTDLDATAAPSRHGFSVTDPSWDEVANLHSPAKGRRGRLGGPEGRWRSCWEVPKAFAIAIATAINPLILLRVKLTDQPRLVPPLETQVLLTNPQGICHESQCISTVAISHLTEKKSRSPKNLLQQPEPCCLATA</sequence>
<gene>
    <name evidence="2" type="ORF">B296_00021033</name>
</gene>